<gene>
    <name evidence="8" type="ORF">CAK95_25120</name>
</gene>
<dbReference type="InterPro" id="IPR011118">
    <property type="entry name" value="Tannase/feruloyl_esterase"/>
</dbReference>
<name>A0A1W6ZZ34_9HYPH</name>
<dbReference type="SUPFAM" id="SSF53474">
    <property type="entry name" value="alpha/beta-Hydrolases"/>
    <property type="match status" value="1"/>
</dbReference>
<dbReference type="Gene3D" id="3.40.50.1820">
    <property type="entry name" value="alpha/beta hydrolase"/>
    <property type="match status" value="1"/>
</dbReference>
<dbReference type="EMBL" id="CP021112">
    <property type="protein sequence ID" value="ARQ02015.1"/>
    <property type="molecule type" value="Genomic_DNA"/>
</dbReference>
<reference evidence="8 9" key="1">
    <citation type="submission" date="2017-05" db="EMBL/GenBank/DDBJ databases">
        <title>Full genome sequence of Pseudorhodoplanes sinuspersici.</title>
        <authorList>
            <person name="Dastgheib S.M.M."/>
            <person name="Shavandi M."/>
            <person name="Tirandaz H."/>
        </authorList>
    </citation>
    <scope>NUCLEOTIDE SEQUENCE [LARGE SCALE GENOMIC DNA]</scope>
    <source>
        <strain evidence="8 9">RIPI110</strain>
    </source>
</reference>
<comment type="similarity">
    <text evidence="1">Belongs to the tannase family.</text>
</comment>
<evidence type="ECO:0000313" key="9">
    <source>
        <dbReference type="Proteomes" id="UP000194137"/>
    </source>
</evidence>
<dbReference type="GO" id="GO:0046872">
    <property type="term" value="F:metal ion binding"/>
    <property type="evidence" value="ECO:0007669"/>
    <property type="project" value="UniProtKB-KW"/>
</dbReference>
<dbReference type="KEGG" id="psin:CAK95_25120"/>
<dbReference type="STRING" id="1235591.CAK95_25120"/>
<sequence length="591" mass="63934">MIRILDHDDFASNRSKIINVIDSQKSEHDIVRRPLRTFRYHALGLSAGLIVATSLTAAHAQTSPAQSCESLQGRTIARTQIGLPAGNPTIVSATTTTMPATMSGPEPTVAFCKLLGAIAPLDPNAPPIRFQINLPAQWNGRAVQYGGGGFNGVLITGLAPLRDAPLDLPPPVARGFMTYGTDSGHDNAKQKEIQEFALNDEALENFAHAAYKKVRDVAVEVARLHYGRAPEKLYFYGGSEGGREGLTMAQRYPADFDGIVSVVPVINWVGLQFSGARTGLTQMDGGWLNPAKVKLLHEAVLAACDASDGLKDGIVSRYETCAKVMSPKNLRCPDGKDTGDTCLSDAQINTVETVRTRFEFPFPLANGITSYPGWNYGGEDQVDGMTYWMTGPKPPQHPLPSTVAEQGRIWYYGSGMLRYFIARDPSKDPRDITPAAYKDQVLKISALMDSTNPDLSAFARRGGKLILKENMADLAQSPNAGVDYYKSVVAKMGQPEVDHFMRFYVTPGANHAGGGNGANGAPLARGVDLLATIDQWVLKNEPPSRLVQVAQETKAPFATIAARPMCRYPAWPQYKGSGDPKDADSFTCATE</sequence>
<proteinExistence type="inferred from homology"/>
<keyword evidence="7" id="KW-1015">Disulfide bond</keyword>
<evidence type="ECO:0000256" key="4">
    <source>
        <dbReference type="ARBA" id="ARBA00022729"/>
    </source>
</evidence>
<keyword evidence="6" id="KW-0106">Calcium</keyword>
<protein>
    <submittedName>
        <fullName evidence="8">Uncharacterized protein</fullName>
    </submittedName>
</protein>
<keyword evidence="2" id="KW-0719">Serine esterase</keyword>
<dbReference type="PANTHER" id="PTHR33938">
    <property type="entry name" value="FERULOYL ESTERASE B-RELATED"/>
    <property type="match status" value="1"/>
</dbReference>
<organism evidence="8 9">
    <name type="scientific">Pseudorhodoplanes sinuspersici</name>
    <dbReference type="NCBI Taxonomy" id="1235591"/>
    <lineage>
        <taxon>Bacteria</taxon>
        <taxon>Pseudomonadati</taxon>
        <taxon>Pseudomonadota</taxon>
        <taxon>Alphaproteobacteria</taxon>
        <taxon>Hyphomicrobiales</taxon>
        <taxon>Pseudorhodoplanes</taxon>
    </lineage>
</organism>
<dbReference type="PANTHER" id="PTHR33938:SF15">
    <property type="entry name" value="FERULOYL ESTERASE B-RELATED"/>
    <property type="match status" value="1"/>
</dbReference>
<keyword evidence="3" id="KW-0479">Metal-binding</keyword>
<dbReference type="AlphaFoldDB" id="A0A1W6ZZ34"/>
<evidence type="ECO:0000256" key="1">
    <source>
        <dbReference type="ARBA" id="ARBA00006249"/>
    </source>
</evidence>
<evidence type="ECO:0000256" key="5">
    <source>
        <dbReference type="ARBA" id="ARBA00022801"/>
    </source>
</evidence>
<keyword evidence="4" id="KW-0732">Signal</keyword>
<dbReference type="InterPro" id="IPR029058">
    <property type="entry name" value="AB_hydrolase_fold"/>
</dbReference>
<evidence type="ECO:0000256" key="3">
    <source>
        <dbReference type="ARBA" id="ARBA00022723"/>
    </source>
</evidence>
<keyword evidence="9" id="KW-1185">Reference proteome</keyword>
<evidence type="ECO:0000256" key="7">
    <source>
        <dbReference type="ARBA" id="ARBA00023157"/>
    </source>
</evidence>
<dbReference type="Proteomes" id="UP000194137">
    <property type="component" value="Chromosome"/>
</dbReference>
<evidence type="ECO:0000256" key="2">
    <source>
        <dbReference type="ARBA" id="ARBA00022487"/>
    </source>
</evidence>
<evidence type="ECO:0000256" key="6">
    <source>
        <dbReference type="ARBA" id="ARBA00022837"/>
    </source>
</evidence>
<dbReference type="GO" id="GO:0052689">
    <property type="term" value="F:carboxylic ester hydrolase activity"/>
    <property type="evidence" value="ECO:0007669"/>
    <property type="project" value="UniProtKB-KW"/>
</dbReference>
<evidence type="ECO:0000313" key="8">
    <source>
        <dbReference type="EMBL" id="ARQ02015.1"/>
    </source>
</evidence>
<accession>A0A1W6ZZ34</accession>
<keyword evidence="5" id="KW-0378">Hydrolase</keyword>
<dbReference type="Pfam" id="PF07519">
    <property type="entry name" value="Tannase"/>
    <property type="match status" value="1"/>
</dbReference>